<feature type="region of interest" description="Disordered" evidence="5">
    <location>
        <begin position="327"/>
        <end position="350"/>
    </location>
</feature>
<proteinExistence type="inferred from homology"/>
<dbReference type="SMART" id="SM00888">
    <property type="entry name" value="EF1_GNE"/>
    <property type="match status" value="1"/>
</dbReference>
<protein>
    <recommendedName>
        <fullName evidence="6">RRM domain-containing protein</fullName>
    </recommendedName>
</protein>
<dbReference type="SUPFAM" id="SSF54928">
    <property type="entry name" value="RNA-binding domain, RBD"/>
    <property type="match status" value="2"/>
</dbReference>
<organism evidence="7 8">
    <name type="scientific">Rotaria magnacalcarata</name>
    <dbReference type="NCBI Taxonomy" id="392030"/>
    <lineage>
        <taxon>Eukaryota</taxon>
        <taxon>Metazoa</taxon>
        <taxon>Spiralia</taxon>
        <taxon>Gnathifera</taxon>
        <taxon>Rotifera</taxon>
        <taxon>Eurotatoria</taxon>
        <taxon>Bdelloidea</taxon>
        <taxon>Philodinida</taxon>
        <taxon>Philodinidae</taxon>
        <taxon>Rotaria</taxon>
    </lineage>
</organism>
<dbReference type="InterPro" id="IPR014717">
    <property type="entry name" value="Transl_elong_EF1B/ribsomal_bS6"/>
</dbReference>
<dbReference type="Pfam" id="PF00736">
    <property type="entry name" value="EF1_GNE"/>
    <property type="match status" value="1"/>
</dbReference>
<keyword evidence="3" id="KW-0648">Protein biosynthesis</keyword>
<dbReference type="InterPro" id="IPR049720">
    <property type="entry name" value="EF1B_bsu/dsu"/>
</dbReference>
<dbReference type="AlphaFoldDB" id="A0A816ZGD9"/>
<feature type="region of interest" description="Disordered" evidence="5">
    <location>
        <begin position="78"/>
        <end position="120"/>
    </location>
</feature>
<feature type="compositionally biased region" description="Polar residues" evidence="5">
    <location>
        <begin position="525"/>
        <end position="573"/>
    </location>
</feature>
<dbReference type="Proteomes" id="UP000663856">
    <property type="component" value="Unassembled WGS sequence"/>
</dbReference>
<keyword evidence="4" id="KW-0694">RNA-binding</keyword>
<keyword evidence="2" id="KW-0251">Elongation factor</keyword>
<dbReference type="CDD" id="cd00292">
    <property type="entry name" value="EF1B"/>
    <property type="match status" value="1"/>
</dbReference>
<sequence length="810" mass="91252">MGFGDLQTRDALLLLNTFLADKSYIQGYYPTQGDIAVFEAVKQPPSADLEHALRWYTHIASFSDVEKQKFQGESQSIENYGQDSQVKHELKTPAVSSEKKPADDDDIDLFGDEDEEESEQTRQRLAAYAEKKSKKPAIVAKSSIVLDIKPWDDETNMQEIENHVRSIELDGLLWGVSQLVPLAFTIKKLQITCVVEDDKVGTDMIEERIMELEDHMTAAIETKLYVTNFPSSATRQQLQQFFSRFGRVQECAIMWNSYAFVHYATMDEARRALDQSNGAMFLNRKLIVQLSTSRFRPQPKEAGTSIAQPPKQLMVMANPSSSMNYHNFTNGNNNGGGSTIKSQQQQQQSNTLIQQYPNELNYDMLTSYNTQNQLPCSSSVQDGHNFFPNTYRPPSPFYLSQELNNGYYPQYANLPVDRMTPSPLSLQVNKMNNMKPTKTIKTDVGTNGEIPKLYCTNLPENCKVNDLQRLFSPFGHVIDCVILWDYYAFVTFKTFPEAEHALHTLHGYTWNDRRLIVEWSRASGKRQQQTSPSPTTPKLCSFNSEISTPDSPRTRPSTLLSHQPASNEQFYGNNSPKVLSPLKSQSPRHTFNQNLAMMSMIQQQQQQQQQQPVFHHSSMPYGTYSNRNSLEALNNENQPIFDSLTNSSSTNHLNLSPFIDRNAPNSNTLFPSPTEMAAPSSPVSLTNVYQPSDIVALLEPSSSSDVSANIKPKENSIVNDITNILSPTITNVQSSCSSRVAATANLFQENLLSSLFGSFEPFNKLFSIDDQPPSNSTSRYNHLLPASPLLTTAPENSHYPIYYGHNASWD</sequence>
<feature type="compositionally biased region" description="Basic and acidic residues" evidence="5">
    <location>
        <begin position="85"/>
        <end position="102"/>
    </location>
</feature>
<evidence type="ECO:0000256" key="2">
    <source>
        <dbReference type="ARBA" id="ARBA00022768"/>
    </source>
</evidence>
<evidence type="ECO:0000256" key="1">
    <source>
        <dbReference type="ARBA" id="ARBA00007411"/>
    </source>
</evidence>
<dbReference type="SMART" id="SM00360">
    <property type="entry name" value="RRM"/>
    <property type="match status" value="2"/>
</dbReference>
<dbReference type="GO" id="GO:0005829">
    <property type="term" value="C:cytosol"/>
    <property type="evidence" value="ECO:0007669"/>
    <property type="project" value="TreeGrafter"/>
</dbReference>
<dbReference type="GO" id="GO:0003723">
    <property type="term" value="F:RNA binding"/>
    <property type="evidence" value="ECO:0007669"/>
    <property type="project" value="UniProtKB-UniRule"/>
</dbReference>
<comment type="caution">
    <text evidence="7">The sequence shown here is derived from an EMBL/GenBank/DDBJ whole genome shotgun (WGS) entry which is preliminary data.</text>
</comment>
<dbReference type="Pfam" id="PF00076">
    <property type="entry name" value="RRM_1"/>
    <property type="match status" value="2"/>
</dbReference>
<evidence type="ECO:0000313" key="7">
    <source>
        <dbReference type="EMBL" id="CAF2204019.1"/>
    </source>
</evidence>
<dbReference type="GO" id="GO:0005085">
    <property type="term" value="F:guanyl-nucleotide exchange factor activity"/>
    <property type="evidence" value="ECO:0007669"/>
    <property type="project" value="TreeGrafter"/>
</dbReference>
<dbReference type="GO" id="GO:0005853">
    <property type="term" value="C:eukaryotic translation elongation factor 1 complex"/>
    <property type="evidence" value="ECO:0007669"/>
    <property type="project" value="InterPro"/>
</dbReference>
<dbReference type="SUPFAM" id="SSF47616">
    <property type="entry name" value="GST C-terminal domain-like"/>
    <property type="match status" value="1"/>
</dbReference>
<dbReference type="EMBL" id="CAJNRF010016429">
    <property type="protein sequence ID" value="CAF2204019.1"/>
    <property type="molecule type" value="Genomic_DNA"/>
</dbReference>
<dbReference type="InterPro" id="IPR012677">
    <property type="entry name" value="Nucleotide-bd_a/b_plait_sf"/>
</dbReference>
<dbReference type="PANTHER" id="PTHR11595:SF21">
    <property type="entry name" value="ELONGATION FACTOR 1-BETA"/>
    <property type="match status" value="1"/>
</dbReference>
<dbReference type="InterPro" id="IPR014038">
    <property type="entry name" value="EF1B_bsu/dsu_GNE"/>
</dbReference>
<dbReference type="PANTHER" id="PTHR11595">
    <property type="entry name" value="EF-HAND AND COILED-COIL DOMAIN-CONTAINING FAMILY MEMBER"/>
    <property type="match status" value="1"/>
</dbReference>
<gene>
    <name evidence="7" type="ORF">WKI299_LOCUS34652</name>
</gene>
<comment type="similarity">
    <text evidence="1">Belongs to the EF-1-beta/EF-1-delta family.</text>
</comment>
<dbReference type="Gene3D" id="1.20.1050.130">
    <property type="match status" value="1"/>
</dbReference>
<evidence type="ECO:0000259" key="6">
    <source>
        <dbReference type="PROSITE" id="PS50102"/>
    </source>
</evidence>
<dbReference type="FunFam" id="3.30.70.60:FF:000001">
    <property type="entry name" value="Elongation factor 1-beta 1 like"/>
    <property type="match status" value="1"/>
</dbReference>
<dbReference type="CDD" id="cd00590">
    <property type="entry name" value="RRM_SF"/>
    <property type="match status" value="2"/>
</dbReference>
<accession>A0A816ZGD9</accession>
<feature type="domain" description="RRM" evidence="6">
    <location>
        <begin position="222"/>
        <end position="293"/>
    </location>
</feature>
<dbReference type="SUPFAM" id="SSF54984">
    <property type="entry name" value="eEF-1beta-like"/>
    <property type="match status" value="1"/>
</dbReference>
<evidence type="ECO:0000256" key="5">
    <source>
        <dbReference type="SAM" id="MobiDB-lite"/>
    </source>
</evidence>
<name>A0A816ZGD9_9BILA</name>
<dbReference type="InterPro" id="IPR001326">
    <property type="entry name" value="Transl_elong_EF1B_B/D_CS"/>
</dbReference>
<dbReference type="InterPro" id="IPR036282">
    <property type="entry name" value="Glutathione-S-Trfase_C_sf"/>
</dbReference>
<dbReference type="PROSITE" id="PS00824">
    <property type="entry name" value="EF1BD_1"/>
    <property type="match status" value="1"/>
</dbReference>
<dbReference type="Gene3D" id="3.30.70.330">
    <property type="match status" value="2"/>
</dbReference>
<dbReference type="GO" id="GO:0003746">
    <property type="term" value="F:translation elongation factor activity"/>
    <property type="evidence" value="ECO:0007669"/>
    <property type="project" value="UniProtKB-KW"/>
</dbReference>
<evidence type="ECO:0000256" key="3">
    <source>
        <dbReference type="ARBA" id="ARBA00022917"/>
    </source>
</evidence>
<evidence type="ECO:0000256" key="4">
    <source>
        <dbReference type="PROSITE-ProRule" id="PRU00176"/>
    </source>
</evidence>
<dbReference type="InterPro" id="IPR000504">
    <property type="entry name" value="RRM_dom"/>
</dbReference>
<dbReference type="PROSITE" id="PS50102">
    <property type="entry name" value="RRM"/>
    <property type="match status" value="2"/>
</dbReference>
<evidence type="ECO:0000313" key="8">
    <source>
        <dbReference type="Proteomes" id="UP000663856"/>
    </source>
</evidence>
<dbReference type="InterPro" id="IPR036219">
    <property type="entry name" value="eEF-1beta-like_sf"/>
</dbReference>
<dbReference type="Gene3D" id="3.30.70.60">
    <property type="match status" value="1"/>
</dbReference>
<reference evidence="7" key="1">
    <citation type="submission" date="2021-02" db="EMBL/GenBank/DDBJ databases">
        <authorList>
            <person name="Nowell W R."/>
        </authorList>
    </citation>
    <scope>NUCLEOTIDE SEQUENCE</scope>
</reference>
<feature type="compositionally biased region" description="Acidic residues" evidence="5">
    <location>
        <begin position="103"/>
        <end position="118"/>
    </location>
</feature>
<feature type="domain" description="RRM" evidence="6">
    <location>
        <begin position="451"/>
        <end position="522"/>
    </location>
</feature>
<dbReference type="InterPro" id="IPR035979">
    <property type="entry name" value="RBD_domain_sf"/>
</dbReference>
<feature type="region of interest" description="Disordered" evidence="5">
    <location>
        <begin position="521"/>
        <end position="573"/>
    </location>
</feature>